<dbReference type="GO" id="GO:0070403">
    <property type="term" value="F:NAD+ binding"/>
    <property type="evidence" value="ECO:0007669"/>
    <property type="project" value="InterPro"/>
</dbReference>
<evidence type="ECO:0000313" key="5">
    <source>
        <dbReference type="EMBL" id="KAB7495607.1"/>
    </source>
</evidence>
<dbReference type="Gene3D" id="3.40.50.1220">
    <property type="entry name" value="TPP-binding domain"/>
    <property type="match status" value="1"/>
</dbReference>
<sequence length="136" mass="15431">NNIYRIKYQNFISSKRFNLFAALFNGKICKNSFHDGKLSNNNEIARASEIISEATNILVMTGAGLSTPSGIPDFRSPGTGLYDNLQKFNLPYPEAIFDIHYFMMDPKPFFTLAQDLYPGINYKPNILVITLSTYFI</sequence>
<comment type="caution">
    <text evidence="5">The sequence shown here is derived from an EMBL/GenBank/DDBJ whole genome shotgun (WGS) entry which is preliminary data.</text>
</comment>
<organism evidence="5 6">
    <name type="scientific">Armadillidium nasatum</name>
    <dbReference type="NCBI Taxonomy" id="96803"/>
    <lineage>
        <taxon>Eukaryota</taxon>
        <taxon>Metazoa</taxon>
        <taxon>Ecdysozoa</taxon>
        <taxon>Arthropoda</taxon>
        <taxon>Crustacea</taxon>
        <taxon>Multicrustacea</taxon>
        <taxon>Malacostraca</taxon>
        <taxon>Eumalacostraca</taxon>
        <taxon>Peracarida</taxon>
        <taxon>Isopoda</taxon>
        <taxon>Oniscidea</taxon>
        <taxon>Crinocheta</taxon>
        <taxon>Armadillidiidae</taxon>
        <taxon>Armadillidium</taxon>
    </lineage>
</organism>
<dbReference type="InterPro" id="IPR026591">
    <property type="entry name" value="Sirtuin_cat_small_dom_sf"/>
</dbReference>
<name>A0A5N5SNS6_9CRUS</name>
<comment type="caution">
    <text evidence="3">Lacks conserved residue(s) required for the propagation of feature annotation.</text>
</comment>
<dbReference type="InterPro" id="IPR026590">
    <property type="entry name" value="Ssirtuin_cat_dom"/>
</dbReference>
<feature type="non-terminal residue" evidence="5">
    <location>
        <position position="136"/>
    </location>
</feature>
<dbReference type="GO" id="GO:0005634">
    <property type="term" value="C:nucleus"/>
    <property type="evidence" value="ECO:0007669"/>
    <property type="project" value="TreeGrafter"/>
</dbReference>
<gene>
    <name evidence="5" type="primary">SIRT3</name>
    <name evidence="5" type="ORF">Anas_14147</name>
</gene>
<evidence type="ECO:0000259" key="4">
    <source>
        <dbReference type="PROSITE" id="PS50305"/>
    </source>
</evidence>
<dbReference type="InterPro" id="IPR050134">
    <property type="entry name" value="NAD-dep_sirtuin_deacylases"/>
</dbReference>
<evidence type="ECO:0000256" key="2">
    <source>
        <dbReference type="ARBA" id="ARBA00023027"/>
    </source>
</evidence>
<dbReference type="AlphaFoldDB" id="A0A5N5SNS6"/>
<dbReference type="Proteomes" id="UP000326759">
    <property type="component" value="Unassembled WGS sequence"/>
</dbReference>
<dbReference type="Pfam" id="PF02146">
    <property type="entry name" value="SIR2"/>
    <property type="match status" value="1"/>
</dbReference>
<dbReference type="PROSITE" id="PS50305">
    <property type="entry name" value="SIRTUIN"/>
    <property type="match status" value="1"/>
</dbReference>
<feature type="non-terminal residue" evidence="5">
    <location>
        <position position="1"/>
    </location>
</feature>
<feature type="domain" description="Deacetylase sirtuin-type" evidence="4">
    <location>
        <begin position="37"/>
        <end position="136"/>
    </location>
</feature>
<accession>A0A5N5SNS6</accession>
<dbReference type="EMBL" id="SEYY01022355">
    <property type="protein sequence ID" value="KAB7495607.1"/>
    <property type="molecule type" value="Genomic_DNA"/>
</dbReference>
<dbReference type="PANTHER" id="PTHR11085:SF7">
    <property type="entry name" value="NAD-DEPENDENT PROTEIN DEACETYLASE"/>
    <property type="match status" value="1"/>
</dbReference>
<dbReference type="GO" id="GO:0017136">
    <property type="term" value="F:histone deacetylase activity, NAD-dependent"/>
    <property type="evidence" value="ECO:0007669"/>
    <property type="project" value="TreeGrafter"/>
</dbReference>
<proteinExistence type="predicted"/>
<keyword evidence="1" id="KW-0808">Transferase</keyword>
<dbReference type="InterPro" id="IPR029035">
    <property type="entry name" value="DHS-like_NAD/FAD-binding_dom"/>
</dbReference>
<evidence type="ECO:0000256" key="3">
    <source>
        <dbReference type="PROSITE-ProRule" id="PRU00236"/>
    </source>
</evidence>
<dbReference type="OrthoDB" id="420264at2759"/>
<evidence type="ECO:0000313" key="6">
    <source>
        <dbReference type="Proteomes" id="UP000326759"/>
    </source>
</evidence>
<keyword evidence="2" id="KW-0520">NAD</keyword>
<dbReference type="Gene3D" id="3.30.1600.10">
    <property type="entry name" value="SIR2/SIRT2 'Small Domain"/>
    <property type="match status" value="1"/>
</dbReference>
<keyword evidence="6" id="KW-1185">Reference proteome</keyword>
<evidence type="ECO:0000256" key="1">
    <source>
        <dbReference type="ARBA" id="ARBA00022679"/>
    </source>
</evidence>
<dbReference type="SUPFAM" id="SSF52467">
    <property type="entry name" value="DHS-like NAD/FAD-binding domain"/>
    <property type="match status" value="1"/>
</dbReference>
<protein>
    <submittedName>
        <fullName evidence="5">NAD-dependent protein deacetylase sirtuin-3, mitochondrial</fullName>
    </submittedName>
</protein>
<reference evidence="5 6" key="1">
    <citation type="journal article" date="2019" name="PLoS Biol.">
        <title>Sex chromosomes control vertical transmission of feminizing Wolbachia symbionts in an isopod.</title>
        <authorList>
            <person name="Becking T."/>
            <person name="Chebbi M.A."/>
            <person name="Giraud I."/>
            <person name="Moumen B."/>
            <person name="Laverre T."/>
            <person name="Caubet Y."/>
            <person name="Peccoud J."/>
            <person name="Gilbert C."/>
            <person name="Cordaux R."/>
        </authorList>
    </citation>
    <scope>NUCLEOTIDE SEQUENCE [LARGE SCALE GENOMIC DNA]</scope>
    <source>
        <strain evidence="5">ANa2</strain>
        <tissue evidence="5">Whole body excluding digestive tract and cuticle</tissue>
    </source>
</reference>
<dbReference type="InterPro" id="IPR003000">
    <property type="entry name" value="Sirtuin"/>
</dbReference>
<dbReference type="PANTHER" id="PTHR11085">
    <property type="entry name" value="NAD-DEPENDENT PROTEIN DEACYLASE SIRTUIN-5, MITOCHONDRIAL-RELATED"/>
    <property type="match status" value="1"/>
</dbReference>